<dbReference type="EC" id="5.2.1.8" evidence="2"/>
<dbReference type="STRING" id="1391654.AKJ09_04311"/>
<protein>
    <recommendedName>
        <fullName evidence="2">peptidylprolyl isomerase</fullName>
        <ecNumber evidence="2">5.2.1.8</ecNumber>
    </recommendedName>
</protein>
<dbReference type="KEGG" id="llu:AKJ09_04311"/>
<name>A0A0K1PVU6_9BACT</name>
<evidence type="ECO:0000256" key="2">
    <source>
        <dbReference type="ARBA" id="ARBA00013194"/>
    </source>
</evidence>
<keyword evidence="5 6" id="KW-0413">Isomerase</keyword>
<proteinExistence type="predicted"/>
<dbReference type="SUPFAM" id="SSF109998">
    <property type="entry name" value="Triger factor/SurA peptide-binding domain-like"/>
    <property type="match status" value="1"/>
</dbReference>
<feature type="compositionally biased region" description="Low complexity" evidence="7">
    <location>
        <begin position="50"/>
        <end position="64"/>
    </location>
</feature>
<dbReference type="InterPro" id="IPR046357">
    <property type="entry name" value="PPIase_dom_sf"/>
</dbReference>
<dbReference type="SUPFAM" id="SSF54534">
    <property type="entry name" value="FKBP-like"/>
    <property type="match status" value="1"/>
</dbReference>
<dbReference type="InterPro" id="IPR027304">
    <property type="entry name" value="Trigger_fact/SurA_dom_sf"/>
</dbReference>
<dbReference type="PROSITE" id="PS50198">
    <property type="entry name" value="PPIC_PPIASE_2"/>
    <property type="match status" value="1"/>
</dbReference>
<dbReference type="AlphaFoldDB" id="A0A0K1PVU6"/>
<evidence type="ECO:0000256" key="1">
    <source>
        <dbReference type="ARBA" id="ARBA00000971"/>
    </source>
</evidence>
<dbReference type="Proteomes" id="UP000064967">
    <property type="component" value="Chromosome"/>
</dbReference>
<dbReference type="InterPro" id="IPR000297">
    <property type="entry name" value="PPIase_PpiC"/>
</dbReference>
<gene>
    <name evidence="9" type="ORF">AKJ09_04311</name>
</gene>
<dbReference type="EMBL" id="CP012333">
    <property type="protein sequence ID" value="AKU97647.1"/>
    <property type="molecule type" value="Genomic_DNA"/>
</dbReference>
<dbReference type="PANTHER" id="PTHR47245">
    <property type="entry name" value="PEPTIDYLPROLYL ISOMERASE"/>
    <property type="match status" value="1"/>
</dbReference>
<keyword evidence="10" id="KW-1185">Reference proteome</keyword>
<evidence type="ECO:0000256" key="4">
    <source>
        <dbReference type="ARBA" id="ARBA00023110"/>
    </source>
</evidence>
<dbReference type="OrthoDB" id="5499057at2"/>
<sequence length="363" mass="39133">MIASARRISRALTRDAARSRKSVLLVAALAGACAMLTVHPRSSHAEDAGAHAPGATSAPAATTTDDADKARRARVAVRVGERTVTVGEIEDRIAGIPPFQLATFGDTREKAVRNYTEQVVVRDLLLGAGAEKAGLDKKLPTSHQLRRALSNATLRAARATLRSPAAISDEDVHRFYEENRSRFDSPERINVWRILCKSRDEAVTVLAAAKHDPTVAKYNDLAREHSVDKATNMRGGNLGFVGPDGASNEAGLKVDPVVVKAAQTVRDGEFVGQPIAEGENFAVVWRRGTVASSKRTVEEASQQIRTTLFRERSEATEKKLIEDLRAKYLHDVDTSMLGLIVLPPLDAGASLPRSVPSAAKSPK</sequence>
<organism evidence="9 10">
    <name type="scientific">Labilithrix luteola</name>
    <dbReference type="NCBI Taxonomy" id="1391654"/>
    <lineage>
        <taxon>Bacteria</taxon>
        <taxon>Pseudomonadati</taxon>
        <taxon>Myxococcota</taxon>
        <taxon>Polyangia</taxon>
        <taxon>Polyangiales</taxon>
        <taxon>Labilitrichaceae</taxon>
        <taxon>Labilithrix</taxon>
    </lineage>
</organism>
<evidence type="ECO:0000256" key="5">
    <source>
        <dbReference type="ARBA" id="ARBA00023235"/>
    </source>
</evidence>
<feature type="region of interest" description="Disordered" evidence="7">
    <location>
        <begin position="44"/>
        <end position="70"/>
    </location>
</feature>
<keyword evidence="3" id="KW-0732">Signal</keyword>
<evidence type="ECO:0000259" key="8">
    <source>
        <dbReference type="PROSITE" id="PS50198"/>
    </source>
</evidence>
<evidence type="ECO:0000256" key="3">
    <source>
        <dbReference type="ARBA" id="ARBA00022729"/>
    </source>
</evidence>
<comment type="catalytic activity">
    <reaction evidence="1">
        <text>[protein]-peptidylproline (omega=180) = [protein]-peptidylproline (omega=0)</text>
        <dbReference type="Rhea" id="RHEA:16237"/>
        <dbReference type="Rhea" id="RHEA-COMP:10747"/>
        <dbReference type="Rhea" id="RHEA-COMP:10748"/>
        <dbReference type="ChEBI" id="CHEBI:83833"/>
        <dbReference type="ChEBI" id="CHEBI:83834"/>
        <dbReference type="EC" id="5.2.1.8"/>
    </reaction>
</comment>
<dbReference type="PANTHER" id="PTHR47245:SF1">
    <property type="entry name" value="FOLDASE PROTEIN PRSA"/>
    <property type="match status" value="1"/>
</dbReference>
<dbReference type="RefSeq" id="WP_146648751.1">
    <property type="nucleotide sequence ID" value="NZ_CP012333.1"/>
</dbReference>
<dbReference type="GO" id="GO:0003755">
    <property type="term" value="F:peptidyl-prolyl cis-trans isomerase activity"/>
    <property type="evidence" value="ECO:0007669"/>
    <property type="project" value="UniProtKB-KW"/>
</dbReference>
<evidence type="ECO:0000256" key="6">
    <source>
        <dbReference type="PROSITE-ProRule" id="PRU00278"/>
    </source>
</evidence>
<dbReference type="Pfam" id="PF13145">
    <property type="entry name" value="Rotamase_2"/>
    <property type="match status" value="1"/>
</dbReference>
<dbReference type="Gene3D" id="3.10.50.40">
    <property type="match status" value="1"/>
</dbReference>
<evidence type="ECO:0000313" key="9">
    <source>
        <dbReference type="EMBL" id="AKU97647.1"/>
    </source>
</evidence>
<evidence type="ECO:0000256" key="7">
    <source>
        <dbReference type="SAM" id="MobiDB-lite"/>
    </source>
</evidence>
<dbReference type="PROSITE" id="PS51257">
    <property type="entry name" value="PROKAR_LIPOPROTEIN"/>
    <property type="match status" value="1"/>
</dbReference>
<reference evidence="9 10" key="1">
    <citation type="submission" date="2015-08" db="EMBL/GenBank/DDBJ databases">
        <authorList>
            <person name="Babu N.S."/>
            <person name="Beckwith C.J."/>
            <person name="Beseler K.G."/>
            <person name="Brison A."/>
            <person name="Carone J.V."/>
            <person name="Caskin T.P."/>
            <person name="Diamond M."/>
            <person name="Durham M.E."/>
            <person name="Foxe J.M."/>
            <person name="Go M."/>
            <person name="Henderson B.A."/>
            <person name="Jones I.B."/>
            <person name="McGettigan J.A."/>
            <person name="Micheletti S.J."/>
            <person name="Nasrallah M.E."/>
            <person name="Ortiz D."/>
            <person name="Piller C.R."/>
            <person name="Privatt S.R."/>
            <person name="Schneider S.L."/>
            <person name="Sharp S."/>
            <person name="Smith T.C."/>
            <person name="Stanton J.D."/>
            <person name="Ullery H.E."/>
            <person name="Wilson R.J."/>
            <person name="Serrano M.G."/>
            <person name="Buck G."/>
            <person name="Lee V."/>
            <person name="Wang Y."/>
            <person name="Carvalho R."/>
            <person name="Voegtly L."/>
            <person name="Shi R."/>
            <person name="Duckworth R."/>
            <person name="Johnson A."/>
            <person name="Loviza R."/>
            <person name="Walstead R."/>
            <person name="Shah Z."/>
            <person name="Kiflezghi M."/>
            <person name="Wade K."/>
            <person name="Ball S.L."/>
            <person name="Bradley K.W."/>
            <person name="Asai D.J."/>
            <person name="Bowman C.A."/>
            <person name="Russell D.A."/>
            <person name="Pope W.H."/>
            <person name="Jacobs-Sera D."/>
            <person name="Hendrix R.W."/>
            <person name="Hatfull G.F."/>
        </authorList>
    </citation>
    <scope>NUCLEOTIDE SEQUENCE [LARGE SCALE GENOMIC DNA]</scope>
    <source>
        <strain evidence="9 10">DSM 27648</strain>
    </source>
</reference>
<dbReference type="InterPro" id="IPR050245">
    <property type="entry name" value="PrsA_foldase"/>
</dbReference>
<accession>A0A0K1PVU6</accession>
<evidence type="ECO:0000313" key="10">
    <source>
        <dbReference type="Proteomes" id="UP000064967"/>
    </source>
</evidence>
<keyword evidence="4 6" id="KW-0697">Rotamase</keyword>
<feature type="domain" description="PpiC" evidence="8">
    <location>
        <begin position="186"/>
        <end position="288"/>
    </location>
</feature>